<keyword evidence="3" id="KW-1185">Reference proteome</keyword>
<comment type="caution">
    <text evidence="2">The sequence shown here is derived from an EMBL/GenBank/DDBJ whole genome shotgun (WGS) entry which is preliminary data.</text>
</comment>
<feature type="compositionally biased region" description="Polar residues" evidence="1">
    <location>
        <begin position="285"/>
        <end position="301"/>
    </location>
</feature>
<reference evidence="2 3" key="1">
    <citation type="submission" date="2023-09" db="EMBL/GenBank/DDBJ databases">
        <title>Multi-omics analysis of a traditional fermented food reveals byproduct-associated fungal strains for waste-to-food upcycling.</title>
        <authorList>
            <consortium name="Lawrence Berkeley National Laboratory"/>
            <person name="Rekdal V.M."/>
            <person name="Villalobos-Escobedo J.M."/>
            <person name="Rodriguez-Valeron N."/>
            <person name="Garcia M.O."/>
            <person name="Vasquez D.P."/>
            <person name="Damayanti I."/>
            <person name="Sorensen P.M."/>
            <person name="Baidoo E.E."/>
            <person name="De Carvalho A.C."/>
            <person name="Riley R."/>
            <person name="Lipzen A."/>
            <person name="He G."/>
            <person name="Yan M."/>
            <person name="Haridas S."/>
            <person name="Daum C."/>
            <person name="Yoshinaga Y."/>
            <person name="Ng V."/>
            <person name="Grigoriev I.V."/>
            <person name="Munk R."/>
            <person name="Nuraida L."/>
            <person name="Wijaya C.H."/>
            <person name="Morales P.-C."/>
            <person name="Keasling J.D."/>
        </authorList>
    </citation>
    <scope>NUCLEOTIDE SEQUENCE [LARGE SCALE GENOMIC DNA]</scope>
    <source>
        <strain evidence="2 3">FGSC 2613</strain>
    </source>
</reference>
<evidence type="ECO:0000313" key="2">
    <source>
        <dbReference type="EMBL" id="KAL0472891.1"/>
    </source>
</evidence>
<name>A0ABR3DJN7_NEUIN</name>
<protein>
    <submittedName>
        <fullName evidence="2">Uncharacterized protein</fullName>
    </submittedName>
</protein>
<feature type="compositionally biased region" description="Basic and acidic residues" evidence="1">
    <location>
        <begin position="381"/>
        <end position="406"/>
    </location>
</feature>
<feature type="region of interest" description="Disordered" evidence="1">
    <location>
        <begin position="260"/>
        <end position="412"/>
    </location>
</feature>
<feature type="compositionally biased region" description="Basic and acidic residues" evidence="1">
    <location>
        <begin position="320"/>
        <end position="338"/>
    </location>
</feature>
<gene>
    <name evidence="2" type="ORF">QR685DRAFT_541576</name>
</gene>
<evidence type="ECO:0000313" key="3">
    <source>
        <dbReference type="Proteomes" id="UP001451303"/>
    </source>
</evidence>
<accession>A0ABR3DJN7</accession>
<organism evidence="2 3">
    <name type="scientific">Neurospora intermedia</name>
    <dbReference type="NCBI Taxonomy" id="5142"/>
    <lineage>
        <taxon>Eukaryota</taxon>
        <taxon>Fungi</taxon>
        <taxon>Dikarya</taxon>
        <taxon>Ascomycota</taxon>
        <taxon>Pezizomycotina</taxon>
        <taxon>Sordariomycetes</taxon>
        <taxon>Sordariomycetidae</taxon>
        <taxon>Sordariales</taxon>
        <taxon>Sordariaceae</taxon>
        <taxon>Neurospora</taxon>
    </lineage>
</organism>
<evidence type="ECO:0000256" key="1">
    <source>
        <dbReference type="SAM" id="MobiDB-lite"/>
    </source>
</evidence>
<sequence length="412" mass="47288">MPKSHVSQAKDVSSSREPEPLDRPEKLIPLIKLDNLDNFRLQGEENETYEDVLEALRAGRDYEEWAWWPYLIFPIPEEWYEEPDPTEKGKCTRGTYTHLHHIMALLQDEKWGTRLGYAVKLLDILGDSCMTRIIRGTDGEEFQKRRTLHLGRFLLTYNSVLAIPGYEDDQEAREICLWLWKGLGVTKNELVEEFPCDKWDYEKDVPNGKVIGPVDLGGKNKQGDASYFTQGMELAAKEFSLNSKPPVDESVLQRDRLKDRMGGKGDSFRFPPGWDKTASGHDDITGTSKGVRTRSYPTQHQRQPKLGIDYNYVPSSSTPSRRESAAAPDEYKHVHERVCSSGSSTSRHHYAPPTYMRDHRGEPSSSTATRRQLAPASGKDVLPEHVRRIVDECRVNHHPQKGEYHYRQKHSR</sequence>
<feature type="compositionally biased region" description="Polar residues" evidence="1">
    <location>
        <begin position="1"/>
        <end position="12"/>
    </location>
</feature>
<dbReference type="Proteomes" id="UP001451303">
    <property type="component" value="Unassembled WGS sequence"/>
</dbReference>
<feature type="compositionally biased region" description="Basic and acidic residues" evidence="1">
    <location>
        <begin position="13"/>
        <end position="23"/>
    </location>
</feature>
<proteinExistence type="predicted"/>
<feature type="region of interest" description="Disordered" evidence="1">
    <location>
        <begin position="1"/>
        <end position="23"/>
    </location>
</feature>
<dbReference type="EMBL" id="JAVLET010000002">
    <property type="protein sequence ID" value="KAL0472891.1"/>
    <property type="molecule type" value="Genomic_DNA"/>
</dbReference>